<reference evidence="9 10" key="1">
    <citation type="journal article" date="2017" name="Int. J. Syst. Evol. Microbiol.">
        <title>Roseitalea porphyridii gen. nov., sp. nov., isolated from a red alga, and reclassification of Hoeflea suaedae Chung et al. 2013 as Pseudohoeflea suaedae gen. nov., comb. nov.</title>
        <authorList>
            <person name="Hyeon J.W."/>
            <person name="Jeong S.E."/>
            <person name="Baek K."/>
            <person name="Jeon C.O."/>
        </authorList>
    </citation>
    <scope>NUCLEOTIDE SEQUENCE [LARGE SCALE GENOMIC DNA]</scope>
    <source>
        <strain evidence="9 10">MA7-20</strain>
    </source>
</reference>
<dbReference type="KEGG" id="rpod:E0E05_08530"/>
<evidence type="ECO:0000256" key="3">
    <source>
        <dbReference type="ARBA" id="ARBA00022448"/>
    </source>
</evidence>
<dbReference type="Proteomes" id="UP000293719">
    <property type="component" value="Chromosome"/>
</dbReference>
<feature type="transmembrane region" description="Helical" evidence="8">
    <location>
        <begin position="337"/>
        <end position="355"/>
    </location>
</feature>
<gene>
    <name evidence="9" type="ORF">E0E05_08530</name>
</gene>
<organism evidence="9 10">
    <name type="scientific">Roseitalea porphyridii</name>
    <dbReference type="NCBI Taxonomy" id="1852022"/>
    <lineage>
        <taxon>Bacteria</taxon>
        <taxon>Pseudomonadati</taxon>
        <taxon>Pseudomonadota</taxon>
        <taxon>Alphaproteobacteria</taxon>
        <taxon>Hyphomicrobiales</taxon>
        <taxon>Ahrensiaceae</taxon>
        <taxon>Roseitalea</taxon>
    </lineage>
</organism>
<dbReference type="PANTHER" id="PTHR30003">
    <property type="entry name" value="L-LACTATE PERMEASE"/>
    <property type="match status" value="1"/>
</dbReference>
<evidence type="ECO:0000256" key="1">
    <source>
        <dbReference type="ARBA" id="ARBA00004651"/>
    </source>
</evidence>
<proteinExistence type="inferred from homology"/>
<evidence type="ECO:0000256" key="5">
    <source>
        <dbReference type="ARBA" id="ARBA00022692"/>
    </source>
</evidence>
<dbReference type="GO" id="GO:0015129">
    <property type="term" value="F:lactate transmembrane transporter activity"/>
    <property type="evidence" value="ECO:0007669"/>
    <property type="project" value="UniProtKB-UniRule"/>
</dbReference>
<feature type="transmembrane region" description="Helical" evidence="8">
    <location>
        <begin position="259"/>
        <end position="281"/>
    </location>
</feature>
<dbReference type="InterPro" id="IPR003804">
    <property type="entry name" value="Lactate_perm"/>
</dbReference>
<evidence type="ECO:0000313" key="10">
    <source>
        <dbReference type="Proteomes" id="UP000293719"/>
    </source>
</evidence>
<feature type="transmembrane region" description="Helical" evidence="8">
    <location>
        <begin position="93"/>
        <end position="126"/>
    </location>
</feature>
<feature type="transmembrane region" description="Helical" evidence="8">
    <location>
        <begin position="166"/>
        <end position="189"/>
    </location>
</feature>
<evidence type="ECO:0000256" key="2">
    <source>
        <dbReference type="ARBA" id="ARBA00010100"/>
    </source>
</evidence>
<evidence type="ECO:0000256" key="8">
    <source>
        <dbReference type="RuleBase" id="RU365092"/>
    </source>
</evidence>
<comment type="subcellular location">
    <subcellularLocation>
        <location evidence="8">Cell inner membrane</location>
        <topology evidence="8">Multi-pass membrane protein</topology>
    </subcellularLocation>
    <subcellularLocation>
        <location evidence="1">Cell membrane</location>
        <topology evidence="1">Multi-pass membrane protein</topology>
    </subcellularLocation>
</comment>
<comment type="function">
    <text evidence="8">Uptake of L-lactate across the membrane. Can also transport D-lactate and glycolate.</text>
</comment>
<feature type="transmembrane region" description="Helical" evidence="8">
    <location>
        <begin position="50"/>
        <end position="68"/>
    </location>
</feature>
<keyword evidence="5 8" id="KW-0812">Transmembrane</keyword>
<keyword evidence="7 8" id="KW-0472">Membrane</keyword>
<dbReference type="GO" id="GO:0015295">
    <property type="term" value="F:solute:proton symporter activity"/>
    <property type="evidence" value="ECO:0007669"/>
    <property type="project" value="TreeGrafter"/>
</dbReference>
<feature type="transmembrane region" description="Helical" evidence="8">
    <location>
        <begin position="201"/>
        <end position="219"/>
    </location>
</feature>
<sequence>MAVLRWSAITAGAAGLAVALVLAASVFGITPATVPGPAAAVAGIAAETAHSAASILWIILAALILFEYQQRSGGIGRIRAALAGVTSDRRIEALLIAWFLGLFFEGAAGFGTPVALAAPLLVGIGFSPLRAVTMALVGHAAGVPFGAVGTPTLAQIEITGIDPQALAGMASGLNAVIGIGLLLVLVRIADDRPLTWRDAGWALIAGVCFLVPFVALAAFTGPELPALAGAMIGLGLFLGILRAFTPMQRVDLRSLLPDLLPYLFLTVLILATRLASPVRAWSTGISFDWRWHDVFAGSFAPLYHPGTLMMASIVAGALLVGQWAVVGPSLGAALRRLVPVGVALVIMLALSRLMVHSGMIETLAATAALTGPAWPVLAPFVGASGTFVSGSATASNILFSQFQTSAAAALDLAPVAMAAAQGVGAAIGNIIAPHNIIAGCATVDAAGREGSVMRKTAPVALVGLIAAGLMVWAIA</sequence>
<name>A0A4P6V6L1_9HYPH</name>
<evidence type="ECO:0000313" key="9">
    <source>
        <dbReference type="EMBL" id="QBK32319.1"/>
    </source>
</evidence>
<keyword evidence="6 8" id="KW-1133">Transmembrane helix</keyword>
<feature type="transmembrane region" description="Helical" evidence="8">
    <location>
        <begin position="457"/>
        <end position="474"/>
    </location>
</feature>
<keyword evidence="3 8" id="KW-0813">Transport</keyword>
<dbReference type="Pfam" id="PF02652">
    <property type="entry name" value="Lactate_perm"/>
    <property type="match status" value="2"/>
</dbReference>
<accession>A0A4P6V6L1</accession>
<protein>
    <recommendedName>
        <fullName evidence="8">L-lactate permease</fullName>
    </recommendedName>
</protein>
<dbReference type="AlphaFoldDB" id="A0A4P6V6L1"/>
<dbReference type="OrthoDB" id="9761056at2"/>
<keyword evidence="8" id="KW-0997">Cell inner membrane</keyword>
<dbReference type="GO" id="GO:0005886">
    <property type="term" value="C:plasma membrane"/>
    <property type="evidence" value="ECO:0007669"/>
    <property type="project" value="UniProtKB-SubCell"/>
</dbReference>
<keyword evidence="4" id="KW-1003">Cell membrane</keyword>
<evidence type="ECO:0000256" key="6">
    <source>
        <dbReference type="ARBA" id="ARBA00022989"/>
    </source>
</evidence>
<dbReference type="EMBL" id="CP036532">
    <property type="protein sequence ID" value="QBK32319.1"/>
    <property type="molecule type" value="Genomic_DNA"/>
</dbReference>
<comment type="caution">
    <text evidence="8">Lacks conserved residue(s) required for the propagation of feature annotation.</text>
</comment>
<comment type="similarity">
    <text evidence="2 8">Belongs to the lactate permease family.</text>
</comment>
<keyword evidence="10" id="KW-1185">Reference proteome</keyword>
<feature type="transmembrane region" description="Helical" evidence="8">
    <location>
        <begin position="302"/>
        <end position="325"/>
    </location>
</feature>
<evidence type="ECO:0000256" key="4">
    <source>
        <dbReference type="ARBA" id="ARBA00022475"/>
    </source>
</evidence>
<evidence type="ECO:0000256" key="7">
    <source>
        <dbReference type="ARBA" id="ARBA00023136"/>
    </source>
</evidence>
<feature type="transmembrane region" description="Helical" evidence="8">
    <location>
        <begin position="226"/>
        <end position="244"/>
    </location>
</feature>
<dbReference type="PANTHER" id="PTHR30003:SF0">
    <property type="entry name" value="GLYCOLATE PERMEASE GLCA-RELATED"/>
    <property type="match status" value="1"/>
</dbReference>